<dbReference type="Proteomes" id="UP000251960">
    <property type="component" value="Chromosome 2"/>
</dbReference>
<dbReference type="EMBL" id="NCVQ01000003">
    <property type="protein sequence ID" value="PWZ37607.1"/>
    <property type="molecule type" value="Genomic_DNA"/>
</dbReference>
<accession>A0A3L6FRU4</accession>
<reference evidence="1" key="1">
    <citation type="journal article" date="2018" name="Nat. Genet.">
        <title>Extensive intraspecific gene order and gene structural variations between Mo17 and other maize genomes.</title>
        <authorList>
            <person name="Sun S."/>
            <person name="Zhou Y."/>
            <person name="Chen J."/>
            <person name="Shi J."/>
            <person name="Zhao H."/>
            <person name="Zhao H."/>
            <person name="Song W."/>
            <person name="Zhang M."/>
            <person name="Cui Y."/>
            <person name="Dong X."/>
            <person name="Liu H."/>
            <person name="Ma X."/>
            <person name="Jiao Y."/>
            <person name="Wang B."/>
            <person name="Wei X."/>
            <person name="Stein J.C."/>
            <person name="Glaubitz J.C."/>
            <person name="Lu F."/>
            <person name="Yu G."/>
            <person name="Liang C."/>
            <person name="Fengler K."/>
            <person name="Li B."/>
            <person name="Rafalski A."/>
            <person name="Schnable P.S."/>
            <person name="Ware D.H."/>
            <person name="Buckler E.S."/>
            <person name="Lai J."/>
        </authorList>
    </citation>
    <scope>NUCLEOTIDE SEQUENCE [LARGE SCALE GENOMIC DNA]</scope>
    <source>
        <tissue evidence="1">Seedling</tissue>
    </source>
</reference>
<organism evidence="1">
    <name type="scientific">Zea mays</name>
    <name type="common">Maize</name>
    <dbReference type="NCBI Taxonomy" id="4577"/>
    <lineage>
        <taxon>Eukaryota</taxon>
        <taxon>Viridiplantae</taxon>
        <taxon>Streptophyta</taxon>
        <taxon>Embryophyta</taxon>
        <taxon>Tracheophyta</taxon>
        <taxon>Spermatophyta</taxon>
        <taxon>Magnoliopsida</taxon>
        <taxon>Liliopsida</taxon>
        <taxon>Poales</taxon>
        <taxon>Poaceae</taxon>
        <taxon>PACMAD clade</taxon>
        <taxon>Panicoideae</taxon>
        <taxon>Andropogonodae</taxon>
        <taxon>Andropogoneae</taxon>
        <taxon>Tripsacinae</taxon>
        <taxon>Zea</taxon>
    </lineage>
</organism>
<dbReference type="AlphaFoldDB" id="A0A3L6FRU4"/>
<evidence type="ECO:0000313" key="1">
    <source>
        <dbReference type="EMBL" id="PWZ37607.1"/>
    </source>
</evidence>
<proteinExistence type="predicted"/>
<comment type="caution">
    <text evidence="1">The sequence shown here is derived from an EMBL/GenBank/DDBJ whole genome shotgun (WGS) entry which is preliminary data.</text>
</comment>
<gene>
    <name evidence="1" type="ORF">Zm00014a_043480</name>
</gene>
<protein>
    <submittedName>
        <fullName evidence="1">Uncharacterized protein</fullName>
    </submittedName>
</protein>
<sequence>MRQLANVVYPYKLNNECFCCIS</sequence>
<name>A0A3L6FRU4_MAIZE</name>